<dbReference type="EMBL" id="ATJJ01000019">
    <property type="protein sequence ID" value="EPI48963.1"/>
    <property type="molecule type" value="Genomic_DNA"/>
</dbReference>
<gene>
    <name evidence="1" type="ORF">HMPREF1581_00441</name>
</gene>
<organism evidence="1 2">
    <name type="scientific">Gardnerella vaginalis JCP8108</name>
    <dbReference type="NCBI Taxonomy" id="1261066"/>
    <lineage>
        <taxon>Bacteria</taxon>
        <taxon>Bacillati</taxon>
        <taxon>Actinomycetota</taxon>
        <taxon>Actinomycetes</taxon>
        <taxon>Bifidobacteriales</taxon>
        <taxon>Bifidobacteriaceae</taxon>
        <taxon>Gardnerella</taxon>
    </lineage>
</organism>
<evidence type="ECO:0000313" key="2">
    <source>
        <dbReference type="Proteomes" id="UP000014521"/>
    </source>
</evidence>
<proteinExistence type="predicted"/>
<dbReference type="Proteomes" id="UP000014521">
    <property type="component" value="Unassembled WGS sequence"/>
</dbReference>
<accession>S4H044</accession>
<sequence length="39" mass="4267">MLKLAILLMLLVCGGGRLLFGVVYSKVLEAACFRLVKDL</sequence>
<comment type="caution">
    <text evidence="1">The sequence shown here is derived from an EMBL/GenBank/DDBJ whole genome shotgun (WGS) entry which is preliminary data.</text>
</comment>
<reference evidence="1 2" key="1">
    <citation type="submission" date="2013-06" db="EMBL/GenBank/DDBJ databases">
        <authorList>
            <person name="Weinstock G."/>
            <person name="Sodergren E."/>
            <person name="Lobos E.A."/>
            <person name="Fulton L."/>
            <person name="Fulton R."/>
            <person name="Courtney L."/>
            <person name="Fronick C."/>
            <person name="O'Laughlin M."/>
            <person name="Godfrey J."/>
            <person name="Wilson R.M."/>
            <person name="Miner T."/>
            <person name="Farmer C."/>
            <person name="Delehaunty K."/>
            <person name="Cordes M."/>
            <person name="Minx P."/>
            <person name="Tomlinson C."/>
            <person name="Chen J."/>
            <person name="Wollam A."/>
            <person name="Pepin K.H."/>
            <person name="Bhonagiri V."/>
            <person name="Zhang X."/>
            <person name="Warren W."/>
            <person name="Mitreva M."/>
            <person name="Mardis E.R."/>
            <person name="Wilson R.K."/>
        </authorList>
    </citation>
    <scope>NUCLEOTIDE SEQUENCE [LARGE SCALE GENOMIC DNA]</scope>
    <source>
        <strain evidence="1 2">JCP8108</strain>
    </source>
</reference>
<evidence type="ECO:0000313" key="1">
    <source>
        <dbReference type="EMBL" id="EPI48963.1"/>
    </source>
</evidence>
<protein>
    <submittedName>
        <fullName evidence="1">Uncharacterized protein</fullName>
    </submittedName>
</protein>
<dbReference type="HOGENOM" id="CLU_3310281_0_0_11"/>
<dbReference type="AlphaFoldDB" id="S4H044"/>
<name>S4H044_GARVA</name>